<evidence type="ECO:0000259" key="7">
    <source>
        <dbReference type="Pfam" id="PF00557"/>
    </source>
</evidence>
<dbReference type="InterPro" id="IPR050422">
    <property type="entry name" value="X-Pro_aminopeptidase_P"/>
</dbReference>
<dbReference type="GO" id="GO:0046872">
    <property type="term" value="F:metal ion binding"/>
    <property type="evidence" value="ECO:0007669"/>
    <property type="project" value="UniProtKB-KW"/>
</dbReference>
<comment type="cofactor">
    <cofactor evidence="1">
        <name>Mn(2+)</name>
        <dbReference type="ChEBI" id="CHEBI:29035"/>
    </cofactor>
</comment>
<dbReference type="Pfam" id="PF16189">
    <property type="entry name" value="Creatinase_N_2"/>
    <property type="match status" value="1"/>
</dbReference>
<dbReference type="FunFam" id="3.90.230.10:FF:000007">
    <property type="entry name" value="Xaa-Pro aminopeptidase P"/>
    <property type="match status" value="1"/>
</dbReference>
<dbReference type="InterPro" id="IPR032416">
    <property type="entry name" value="Peptidase_M24_C"/>
</dbReference>
<keyword evidence="3" id="KW-0479">Metal-binding</keyword>
<feature type="domain" description="Creatinase N-terminal" evidence="8">
    <location>
        <begin position="53"/>
        <end position="192"/>
    </location>
</feature>
<feature type="domain" description="Peptidase M24" evidence="7">
    <location>
        <begin position="370"/>
        <end position="584"/>
    </location>
</feature>
<dbReference type="CDD" id="cd01085">
    <property type="entry name" value="APP"/>
    <property type="match status" value="1"/>
</dbReference>
<dbReference type="InterPro" id="IPR033740">
    <property type="entry name" value="Pept_M24B"/>
</dbReference>
<evidence type="ECO:0000256" key="5">
    <source>
        <dbReference type="ARBA" id="ARBA00023211"/>
    </source>
</evidence>
<dbReference type="Proteomes" id="UP001362899">
    <property type="component" value="Unassembled WGS sequence"/>
</dbReference>
<evidence type="ECO:0008006" key="12">
    <source>
        <dbReference type="Google" id="ProtNLM"/>
    </source>
</evidence>
<comment type="caution">
    <text evidence="10">The sequence shown here is derived from an EMBL/GenBank/DDBJ whole genome shotgun (WGS) entry which is preliminary data.</text>
</comment>
<feature type="region of interest" description="Disordered" evidence="6">
    <location>
        <begin position="1"/>
        <end position="32"/>
    </location>
</feature>
<dbReference type="InterPro" id="IPR029149">
    <property type="entry name" value="Creatin/AminoP/Spt16_N"/>
</dbReference>
<dbReference type="Gene3D" id="3.90.230.10">
    <property type="entry name" value="Creatinase/methionine aminopeptidase superfamily"/>
    <property type="match status" value="1"/>
</dbReference>
<evidence type="ECO:0000259" key="9">
    <source>
        <dbReference type="Pfam" id="PF16188"/>
    </source>
</evidence>
<dbReference type="GO" id="GO:0005737">
    <property type="term" value="C:cytoplasm"/>
    <property type="evidence" value="ECO:0007669"/>
    <property type="project" value="UniProtKB-ARBA"/>
</dbReference>
<evidence type="ECO:0000256" key="1">
    <source>
        <dbReference type="ARBA" id="ARBA00001936"/>
    </source>
</evidence>
<organism evidence="10 11">
    <name type="scientific">Starmerella bacillaris</name>
    <name type="common">Yeast</name>
    <name type="synonym">Candida zemplinina</name>
    <dbReference type="NCBI Taxonomy" id="1247836"/>
    <lineage>
        <taxon>Eukaryota</taxon>
        <taxon>Fungi</taxon>
        <taxon>Dikarya</taxon>
        <taxon>Ascomycota</taxon>
        <taxon>Saccharomycotina</taxon>
        <taxon>Dipodascomycetes</taxon>
        <taxon>Dipodascales</taxon>
        <taxon>Trichomonascaceae</taxon>
        <taxon>Starmerella</taxon>
    </lineage>
</organism>
<dbReference type="GO" id="GO:0070006">
    <property type="term" value="F:metalloaminopeptidase activity"/>
    <property type="evidence" value="ECO:0007669"/>
    <property type="project" value="InterPro"/>
</dbReference>
<proteinExistence type="inferred from homology"/>
<reference evidence="10 11" key="1">
    <citation type="journal article" date="2023" name="Elife">
        <title>Identification of key yeast species and microbe-microbe interactions impacting larval growth of Drosophila in the wild.</title>
        <authorList>
            <person name="Mure A."/>
            <person name="Sugiura Y."/>
            <person name="Maeda R."/>
            <person name="Honda K."/>
            <person name="Sakurai N."/>
            <person name="Takahashi Y."/>
            <person name="Watada M."/>
            <person name="Katoh T."/>
            <person name="Gotoh A."/>
            <person name="Gotoh Y."/>
            <person name="Taniguchi I."/>
            <person name="Nakamura K."/>
            <person name="Hayashi T."/>
            <person name="Katayama T."/>
            <person name="Uemura T."/>
            <person name="Hattori Y."/>
        </authorList>
    </citation>
    <scope>NUCLEOTIDE SEQUENCE [LARGE SCALE GENOMIC DNA]</scope>
    <source>
        <strain evidence="10 11">SB-73</strain>
    </source>
</reference>
<evidence type="ECO:0000256" key="2">
    <source>
        <dbReference type="ARBA" id="ARBA00008766"/>
    </source>
</evidence>
<evidence type="ECO:0000256" key="6">
    <source>
        <dbReference type="SAM" id="MobiDB-lite"/>
    </source>
</evidence>
<dbReference type="AlphaFoldDB" id="A0AAV5RJH3"/>
<keyword evidence="11" id="KW-1185">Reference proteome</keyword>
<feature type="domain" description="Peptidase M24 C-terminal" evidence="9">
    <location>
        <begin position="595"/>
        <end position="656"/>
    </location>
</feature>
<gene>
    <name evidence="10" type="ORF">DASB73_017440</name>
</gene>
<evidence type="ECO:0000256" key="4">
    <source>
        <dbReference type="ARBA" id="ARBA00022801"/>
    </source>
</evidence>
<dbReference type="Gene3D" id="3.40.350.10">
    <property type="entry name" value="Creatinase/prolidase N-terminal domain"/>
    <property type="match status" value="2"/>
</dbReference>
<accession>A0AAV5RJH3</accession>
<dbReference type="Pfam" id="PF16188">
    <property type="entry name" value="Peptidase_M24_C"/>
    <property type="match status" value="1"/>
</dbReference>
<dbReference type="Pfam" id="PF00557">
    <property type="entry name" value="Peptidase_M24"/>
    <property type="match status" value="1"/>
</dbReference>
<name>A0AAV5RJH3_STABA</name>
<dbReference type="PANTHER" id="PTHR43763:SF6">
    <property type="entry name" value="XAA-PRO AMINOPEPTIDASE 1"/>
    <property type="match status" value="1"/>
</dbReference>
<dbReference type="InterPro" id="IPR000994">
    <property type="entry name" value="Pept_M24"/>
</dbReference>
<dbReference type="InterPro" id="IPR000587">
    <property type="entry name" value="Creatinase_N"/>
</dbReference>
<dbReference type="PANTHER" id="PTHR43763">
    <property type="entry name" value="XAA-PRO AMINOPEPTIDASE 1"/>
    <property type="match status" value="1"/>
</dbReference>
<evidence type="ECO:0000256" key="3">
    <source>
        <dbReference type="ARBA" id="ARBA00022723"/>
    </source>
</evidence>
<evidence type="ECO:0000313" key="10">
    <source>
        <dbReference type="EMBL" id="GMM50786.1"/>
    </source>
</evidence>
<evidence type="ECO:0000313" key="11">
    <source>
        <dbReference type="Proteomes" id="UP001362899"/>
    </source>
</evidence>
<dbReference type="Pfam" id="PF01321">
    <property type="entry name" value="Creatinase_N"/>
    <property type="match status" value="1"/>
</dbReference>
<comment type="similarity">
    <text evidence="2">Belongs to the peptidase M24B family.</text>
</comment>
<evidence type="ECO:0000259" key="8">
    <source>
        <dbReference type="Pfam" id="PF01321"/>
    </source>
</evidence>
<keyword evidence="4" id="KW-0378">Hydrolase</keyword>
<keyword evidence="5" id="KW-0464">Manganese</keyword>
<dbReference type="EMBL" id="BTGC01000003">
    <property type="protein sequence ID" value="GMM50786.1"/>
    <property type="molecule type" value="Genomic_DNA"/>
</dbReference>
<dbReference type="InterPro" id="IPR036005">
    <property type="entry name" value="Creatinase/aminopeptidase-like"/>
</dbReference>
<sequence length="656" mass="74012">MQFVKWFQGSSGSIQRSWPPRGPPQPRNSPNEKCETISNTYAEGGDEKDPVLRQLRRRMQMHKVGLYIVTTLDEHNSEFVADEDKRIEFLSNFSGSSAFVVVGVDFAELATDSRYYLIARNQLSEEWRVRELGKPGVKDSITALVDEAASRNVSIGADPKFLSMATASKIRSLLATKAPHLQLVCTTNLVDEIWPNKPSLPDAPIISHALKFTGETAEQKVKYLRSEMLKKGIKSFIMYNLDEVAYTLNLRGGDIPFTPVFKGFLVVSITNVVLYTDCSKMHIFASQAAGNSEKLNDTSLKINCFLHEGLMLEVREYANFFKELSHVEKPAWIPDGASWAIVDGINDSKLINDPSPINRKKAIKNPVEIECMRIAQIRCSLSIVKYLAWLEREVERGNKITESDGARKLLEIRQTLPDFRGLSYEVISAVGPNSSMPHYVPADDSKFEISDKQIYLLDSGSQFLQGSTDITRTVHFGTPTSEEVKAYTLVLKGQIAVSTAIFPKERNASSLDFLARQYLWEEGMDYGHGTGHGIGSYLGIHELPLGIFPTSNNQSNLLPGHFMSVEPGYYKDNDFGIRLENDILTVVHGESNGTQFLTFDTLNKVPYWRKLIDPSLLTRKEVKFINEYHESCWEILCNLTESEYEREWLRKCCSPI</sequence>
<dbReference type="SUPFAM" id="SSF53092">
    <property type="entry name" value="Creatinase/prolidase N-terminal domain"/>
    <property type="match status" value="1"/>
</dbReference>
<protein>
    <recommendedName>
        <fullName evidence="12">Xaa-Pro aminopeptidase P</fullName>
    </recommendedName>
</protein>
<dbReference type="SUPFAM" id="SSF55920">
    <property type="entry name" value="Creatinase/aminopeptidase"/>
    <property type="match status" value="1"/>
</dbReference>